<dbReference type="Proteomes" id="UP000193642">
    <property type="component" value="Unassembled WGS sequence"/>
</dbReference>
<evidence type="ECO:0000313" key="2">
    <source>
        <dbReference type="EMBL" id="ORY53720.1"/>
    </source>
</evidence>
<gene>
    <name evidence="2" type="ORF">BCR33DRAFT_711079</name>
</gene>
<feature type="compositionally biased region" description="Basic residues" evidence="1">
    <location>
        <begin position="49"/>
        <end position="59"/>
    </location>
</feature>
<name>A0A1Y2D383_9FUNG</name>
<proteinExistence type="predicted"/>
<comment type="caution">
    <text evidence="2">The sequence shown here is derived from an EMBL/GenBank/DDBJ whole genome shotgun (WGS) entry which is preliminary data.</text>
</comment>
<organism evidence="2 3">
    <name type="scientific">Rhizoclosmatium globosum</name>
    <dbReference type="NCBI Taxonomy" id="329046"/>
    <lineage>
        <taxon>Eukaryota</taxon>
        <taxon>Fungi</taxon>
        <taxon>Fungi incertae sedis</taxon>
        <taxon>Chytridiomycota</taxon>
        <taxon>Chytridiomycota incertae sedis</taxon>
        <taxon>Chytridiomycetes</taxon>
        <taxon>Chytridiales</taxon>
        <taxon>Chytriomycetaceae</taxon>
        <taxon>Rhizoclosmatium</taxon>
    </lineage>
</organism>
<accession>A0A1Y2D383</accession>
<evidence type="ECO:0000256" key="1">
    <source>
        <dbReference type="SAM" id="MobiDB-lite"/>
    </source>
</evidence>
<evidence type="ECO:0000313" key="3">
    <source>
        <dbReference type="Proteomes" id="UP000193642"/>
    </source>
</evidence>
<sequence>MREVYKQGKTLSSHAAFAKRQLAATKTTAPTQLNTPPKPRGPRAPPVPRHPRLNPHPRITHNPQQPLLPQGPNSDSLVHHVFTHLETEALRILDVCATILYPDIDQFCAIGTASTRATDALPGVYPSLPASDDDTDIENTENIVEEPVAADPMTTSQMYSATVDTVAERMLADLTPSTMLMMMTMLNHGPGVGVLVGSVSEDASAVVPQESNFVETSVIEQPTYSDAMVDVPIVLSQDVESEDSVHDDDYEVIPSFTENHHIDSDESMDEDWEQI</sequence>
<dbReference type="AlphaFoldDB" id="A0A1Y2D383"/>
<dbReference type="OrthoDB" id="10399425at2759"/>
<feature type="region of interest" description="Disordered" evidence="1">
    <location>
        <begin position="21"/>
        <end position="74"/>
    </location>
</feature>
<keyword evidence="3" id="KW-1185">Reference proteome</keyword>
<feature type="compositionally biased region" description="Polar residues" evidence="1">
    <location>
        <begin position="24"/>
        <end position="35"/>
    </location>
</feature>
<protein>
    <submittedName>
        <fullName evidence="2">Uncharacterized protein</fullName>
    </submittedName>
</protein>
<reference evidence="2 3" key="1">
    <citation type="submission" date="2016-07" db="EMBL/GenBank/DDBJ databases">
        <title>Pervasive Adenine N6-methylation of Active Genes in Fungi.</title>
        <authorList>
            <consortium name="DOE Joint Genome Institute"/>
            <person name="Mondo S.J."/>
            <person name="Dannebaum R.O."/>
            <person name="Kuo R.C."/>
            <person name="Labutti K."/>
            <person name="Haridas S."/>
            <person name="Kuo A."/>
            <person name="Salamov A."/>
            <person name="Ahrendt S.R."/>
            <person name="Lipzen A."/>
            <person name="Sullivan W."/>
            <person name="Andreopoulos W.B."/>
            <person name="Clum A."/>
            <person name="Lindquist E."/>
            <person name="Daum C."/>
            <person name="Ramamoorthy G.K."/>
            <person name="Gryganskyi A."/>
            <person name="Culley D."/>
            <person name="Magnuson J.K."/>
            <person name="James T.Y."/>
            <person name="O'Malley M.A."/>
            <person name="Stajich J.E."/>
            <person name="Spatafora J.W."/>
            <person name="Visel A."/>
            <person name="Grigoriev I.V."/>
        </authorList>
    </citation>
    <scope>NUCLEOTIDE SEQUENCE [LARGE SCALE GENOMIC DNA]</scope>
    <source>
        <strain evidence="2 3">JEL800</strain>
    </source>
</reference>
<feature type="compositionally biased region" description="Pro residues" evidence="1">
    <location>
        <begin position="36"/>
        <end position="48"/>
    </location>
</feature>
<dbReference type="EMBL" id="MCGO01000001">
    <property type="protein sequence ID" value="ORY53720.1"/>
    <property type="molecule type" value="Genomic_DNA"/>
</dbReference>